<dbReference type="Pfam" id="PF00646">
    <property type="entry name" value="F-box"/>
    <property type="match status" value="1"/>
</dbReference>
<dbReference type="InParanoid" id="A0A409XXZ1"/>
<dbReference type="AlphaFoldDB" id="A0A409XXZ1"/>
<dbReference type="Proteomes" id="UP000284706">
    <property type="component" value="Unassembled WGS sequence"/>
</dbReference>
<dbReference type="EMBL" id="NHYE01001421">
    <property type="protein sequence ID" value="PPQ95606.1"/>
    <property type="molecule type" value="Genomic_DNA"/>
</dbReference>
<name>A0A409XXZ1_9AGAR</name>
<evidence type="ECO:0000313" key="2">
    <source>
        <dbReference type="EMBL" id="PPQ95606.1"/>
    </source>
</evidence>
<organism evidence="2 3">
    <name type="scientific">Gymnopilus dilepis</name>
    <dbReference type="NCBI Taxonomy" id="231916"/>
    <lineage>
        <taxon>Eukaryota</taxon>
        <taxon>Fungi</taxon>
        <taxon>Dikarya</taxon>
        <taxon>Basidiomycota</taxon>
        <taxon>Agaricomycotina</taxon>
        <taxon>Agaricomycetes</taxon>
        <taxon>Agaricomycetidae</taxon>
        <taxon>Agaricales</taxon>
        <taxon>Agaricineae</taxon>
        <taxon>Hymenogastraceae</taxon>
        <taxon>Gymnopilus</taxon>
    </lineage>
</organism>
<reference evidence="2 3" key="1">
    <citation type="journal article" date="2018" name="Evol. Lett.">
        <title>Horizontal gene cluster transfer increased hallucinogenic mushroom diversity.</title>
        <authorList>
            <person name="Reynolds H.T."/>
            <person name="Vijayakumar V."/>
            <person name="Gluck-Thaler E."/>
            <person name="Korotkin H.B."/>
            <person name="Matheny P.B."/>
            <person name="Slot J.C."/>
        </authorList>
    </citation>
    <scope>NUCLEOTIDE SEQUENCE [LARGE SCALE GENOMIC DNA]</scope>
    <source>
        <strain evidence="2 3">SRW20</strain>
    </source>
</reference>
<evidence type="ECO:0000259" key="1">
    <source>
        <dbReference type="Pfam" id="PF00646"/>
    </source>
</evidence>
<keyword evidence="3" id="KW-1185">Reference proteome</keyword>
<dbReference type="InterPro" id="IPR036047">
    <property type="entry name" value="F-box-like_dom_sf"/>
</dbReference>
<dbReference type="CDD" id="cd09917">
    <property type="entry name" value="F-box_SF"/>
    <property type="match status" value="1"/>
</dbReference>
<gene>
    <name evidence="2" type="ORF">CVT26_008634</name>
</gene>
<dbReference type="InterPro" id="IPR001810">
    <property type="entry name" value="F-box_dom"/>
</dbReference>
<evidence type="ECO:0000313" key="3">
    <source>
        <dbReference type="Proteomes" id="UP000284706"/>
    </source>
</evidence>
<sequence>MIFCQYNFLQNVFFCWFRRPAPLVVVFPFLDLPIELQLLCFSFMSVECLIVSSQICSDWRQLRELADIHPVRRRLFSLYRLMRENPRPDKLTRRYLARFLNHEFDREAYINELVEQNPIDGVPEEFRFWVLEWPAKLYINGIWPGLPFTACLMDTNATGGSSRRYGKNYLAAQPPTLSLVWNPYLTRGDKYSPMFCIWTGRWQGTFNHSNCKHPDWDPASVRVPDTLKANKLAAHLYIWQWECETWLMLDGESDYFGKVLEYPVNFAFTREIATKEAARVPAECCPDWIEYLERRWLGKGICGREIRSGVTIPKWSEDFRMYRPDKTQPRELTETRSRALARRASCKFACLWRRYLPKHLVYQFETEAYISGVAKQNPKYPILEEFRIRLSCASTEFGRDYRLLFGGRLGRRGLTKVC</sequence>
<proteinExistence type="predicted"/>
<protein>
    <recommendedName>
        <fullName evidence="1">F-box domain-containing protein</fullName>
    </recommendedName>
</protein>
<dbReference type="SUPFAM" id="SSF81383">
    <property type="entry name" value="F-box domain"/>
    <property type="match status" value="1"/>
</dbReference>
<accession>A0A409XXZ1</accession>
<feature type="domain" description="F-box" evidence="1">
    <location>
        <begin position="29"/>
        <end position="62"/>
    </location>
</feature>
<comment type="caution">
    <text evidence="2">The sequence shown here is derived from an EMBL/GenBank/DDBJ whole genome shotgun (WGS) entry which is preliminary data.</text>
</comment>
<dbReference type="OrthoDB" id="2788844at2759"/>